<evidence type="ECO:0000256" key="3">
    <source>
        <dbReference type="ARBA" id="ARBA00022692"/>
    </source>
</evidence>
<dbReference type="AlphaFoldDB" id="A0A1I7XX79"/>
<dbReference type="SMART" id="SM00014">
    <property type="entry name" value="acidPPc"/>
    <property type="match status" value="1"/>
</dbReference>
<dbReference type="Proteomes" id="UP000095287">
    <property type="component" value="Unplaced"/>
</dbReference>
<dbReference type="GO" id="GO:0007165">
    <property type="term" value="P:signal transduction"/>
    <property type="evidence" value="ECO:0007669"/>
    <property type="project" value="TreeGrafter"/>
</dbReference>
<keyword evidence="5 6" id="KW-0472">Membrane</keyword>
<dbReference type="Gene3D" id="1.20.144.10">
    <property type="entry name" value="Phosphatidic acid phosphatase type 2/haloperoxidase"/>
    <property type="match status" value="1"/>
</dbReference>
<evidence type="ECO:0000256" key="1">
    <source>
        <dbReference type="ARBA" id="ARBA00004141"/>
    </source>
</evidence>
<evidence type="ECO:0000256" key="5">
    <source>
        <dbReference type="ARBA" id="ARBA00023136"/>
    </source>
</evidence>
<feature type="transmembrane region" description="Helical" evidence="6">
    <location>
        <begin position="117"/>
        <end position="139"/>
    </location>
</feature>
<feature type="transmembrane region" description="Helical" evidence="6">
    <location>
        <begin position="231"/>
        <end position="252"/>
    </location>
</feature>
<sequence>MPLKRVTFSGRLYRPEDDEDSSLRSSLVRGLFFMGLDIAIGLGAAIAFFFTFSGYVIRPVEHGFYCNDAGISNPLKPNTISTIHLLVMTLAVPFFLIALMEALLFREVQAKNRIGKFCVSVTTRYLEFVIAYTVMTFLLETMKCGFGRLRPHFLDVCQPDWTRVNCSADPTAFIEEAFCTGPARRVRTARTSFPSGHTTAAVFATLFLYYYTSGVVKAFPTNLSLKRARSFILGFFVVWSIVCAVTRVTDFWHHPTDVLGGAVLGLVGAYIPFARVSVEKVVMDRMVVIKQEKYVQ</sequence>
<dbReference type="SUPFAM" id="SSF48317">
    <property type="entry name" value="Acid phosphatase/Vanadium-dependent haloperoxidase"/>
    <property type="match status" value="1"/>
</dbReference>
<keyword evidence="3 6" id="KW-0812">Transmembrane</keyword>
<evidence type="ECO:0000256" key="2">
    <source>
        <dbReference type="ARBA" id="ARBA00008816"/>
    </source>
</evidence>
<dbReference type="GO" id="GO:0005886">
    <property type="term" value="C:plasma membrane"/>
    <property type="evidence" value="ECO:0007669"/>
    <property type="project" value="TreeGrafter"/>
</dbReference>
<evidence type="ECO:0000259" key="7">
    <source>
        <dbReference type="SMART" id="SM00014"/>
    </source>
</evidence>
<feature type="transmembrane region" description="Helical" evidence="6">
    <location>
        <begin position="258"/>
        <end position="276"/>
    </location>
</feature>
<evidence type="ECO:0000313" key="8">
    <source>
        <dbReference type="Proteomes" id="UP000095287"/>
    </source>
</evidence>
<evidence type="ECO:0000256" key="6">
    <source>
        <dbReference type="SAM" id="Phobius"/>
    </source>
</evidence>
<dbReference type="GO" id="GO:0008195">
    <property type="term" value="F:phosphatidate phosphatase activity"/>
    <property type="evidence" value="ECO:0007669"/>
    <property type="project" value="TreeGrafter"/>
</dbReference>
<dbReference type="PANTHER" id="PTHR10165:SF174">
    <property type="entry name" value="PHOSPHATIDIC ACID PHOSPHATASE TYPE 2_HALOPEROXIDASE DOMAIN-CONTAINING PROTEIN"/>
    <property type="match status" value="1"/>
</dbReference>
<feature type="domain" description="Phosphatidic acid phosphatase type 2/haloperoxidase" evidence="7">
    <location>
        <begin position="126"/>
        <end position="273"/>
    </location>
</feature>
<accession>A0A1I7XX79</accession>
<dbReference type="InterPro" id="IPR043216">
    <property type="entry name" value="PAP-like"/>
</dbReference>
<dbReference type="InterPro" id="IPR000326">
    <property type="entry name" value="PAP2/HPO"/>
</dbReference>
<feature type="transmembrane region" description="Helical" evidence="6">
    <location>
        <begin position="200"/>
        <end position="219"/>
    </location>
</feature>
<evidence type="ECO:0000256" key="4">
    <source>
        <dbReference type="ARBA" id="ARBA00022989"/>
    </source>
</evidence>
<name>A0A1I7XX79_9BILA</name>
<dbReference type="InterPro" id="IPR036938">
    <property type="entry name" value="PAP2/HPO_sf"/>
</dbReference>
<proteinExistence type="inferred from homology"/>
<evidence type="ECO:0000313" key="9">
    <source>
        <dbReference type="WBParaSite" id="L893_g10527.t1"/>
    </source>
</evidence>
<reference evidence="9" key="1">
    <citation type="submission" date="2016-11" db="UniProtKB">
        <authorList>
            <consortium name="WormBaseParasite"/>
        </authorList>
    </citation>
    <scope>IDENTIFICATION</scope>
</reference>
<organism evidence="8 9">
    <name type="scientific">Steinernema glaseri</name>
    <dbReference type="NCBI Taxonomy" id="37863"/>
    <lineage>
        <taxon>Eukaryota</taxon>
        <taxon>Metazoa</taxon>
        <taxon>Ecdysozoa</taxon>
        <taxon>Nematoda</taxon>
        <taxon>Chromadorea</taxon>
        <taxon>Rhabditida</taxon>
        <taxon>Tylenchina</taxon>
        <taxon>Panagrolaimomorpha</taxon>
        <taxon>Strongyloidoidea</taxon>
        <taxon>Steinernematidae</taxon>
        <taxon>Steinernema</taxon>
    </lineage>
</organism>
<comment type="similarity">
    <text evidence="2">Belongs to the PA-phosphatase related phosphoesterase family.</text>
</comment>
<dbReference type="PANTHER" id="PTHR10165">
    <property type="entry name" value="LIPID PHOSPHATE PHOSPHATASE"/>
    <property type="match status" value="1"/>
</dbReference>
<comment type="subcellular location">
    <subcellularLocation>
        <location evidence="1">Membrane</location>
        <topology evidence="1">Multi-pass membrane protein</topology>
    </subcellularLocation>
</comment>
<feature type="transmembrane region" description="Helical" evidence="6">
    <location>
        <begin position="31"/>
        <end position="57"/>
    </location>
</feature>
<dbReference type="GO" id="GO:0006644">
    <property type="term" value="P:phospholipid metabolic process"/>
    <property type="evidence" value="ECO:0007669"/>
    <property type="project" value="InterPro"/>
</dbReference>
<dbReference type="Pfam" id="PF01569">
    <property type="entry name" value="PAP2"/>
    <property type="match status" value="1"/>
</dbReference>
<keyword evidence="8" id="KW-1185">Reference proteome</keyword>
<keyword evidence="4 6" id="KW-1133">Transmembrane helix</keyword>
<feature type="transmembrane region" description="Helical" evidence="6">
    <location>
        <begin position="83"/>
        <end position="105"/>
    </location>
</feature>
<dbReference type="WBParaSite" id="L893_g10527.t1">
    <property type="protein sequence ID" value="L893_g10527.t1"/>
    <property type="gene ID" value="L893_g10527"/>
</dbReference>
<protein>
    <submittedName>
        <fullName evidence="9">AcidPPc domain-containing protein</fullName>
    </submittedName>
</protein>
<dbReference type="GO" id="GO:0046839">
    <property type="term" value="P:phospholipid dephosphorylation"/>
    <property type="evidence" value="ECO:0007669"/>
    <property type="project" value="TreeGrafter"/>
</dbReference>